<reference evidence="2" key="1">
    <citation type="submission" date="2006-12" db="EMBL/GenBank/DDBJ databases">
        <title>Complete sequence of chromosome 1 of Verminephrobacter eiseniae EF01-2.</title>
        <authorList>
            <person name="Copeland A."/>
            <person name="Lucas S."/>
            <person name="Lapidus A."/>
            <person name="Barry K."/>
            <person name="Detter J.C."/>
            <person name="Glavina del Rio T."/>
            <person name="Dalin E."/>
            <person name="Tice H."/>
            <person name="Pitluck S."/>
            <person name="Chertkov O."/>
            <person name="Brettin T."/>
            <person name="Bruce D."/>
            <person name="Han C."/>
            <person name="Tapia R."/>
            <person name="Gilna P."/>
            <person name="Schmutz J."/>
            <person name="Larimer F."/>
            <person name="Land M."/>
            <person name="Hauser L."/>
            <person name="Kyrpides N."/>
            <person name="Kim E."/>
            <person name="Stahl D."/>
            <person name="Richardson P."/>
        </authorList>
    </citation>
    <scope>NUCLEOTIDE SEQUENCE [LARGE SCALE GENOMIC DNA]</scope>
    <source>
        <strain evidence="2">EF01-2</strain>
    </source>
</reference>
<dbReference type="HOGENOM" id="CLU_2304853_0_0_4"/>
<organism evidence="1 2">
    <name type="scientific">Verminephrobacter eiseniae (strain EF01-2)</name>
    <dbReference type="NCBI Taxonomy" id="391735"/>
    <lineage>
        <taxon>Bacteria</taxon>
        <taxon>Pseudomonadati</taxon>
        <taxon>Pseudomonadota</taxon>
        <taxon>Betaproteobacteria</taxon>
        <taxon>Burkholderiales</taxon>
        <taxon>Comamonadaceae</taxon>
        <taxon>Verminephrobacter</taxon>
    </lineage>
</organism>
<gene>
    <name evidence="1" type="ordered locus">Veis_0408</name>
</gene>
<protein>
    <submittedName>
        <fullName evidence="1">Transposase</fullName>
    </submittedName>
</protein>
<evidence type="ECO:0000313" key="2">
    <source>
        <dbReference type="Proteomes" id="UP000000374"/>
    </source>
</evidence>
<evidence type="ECO:0000313" key="1">
    <source>
        <dbReference type="EMBL" id="ABM56196.1"/>
    </source>
</evidence>
<dbReference type="eggNOG" id="COG2801">
    <property type="taxonomic scope" value="Bacteria"/>
</dbReference>
<proteinExistence type="predicted"/>
<sequence>MASPHRFNSREDMEQTLLRYVALYNHQLPQSALGSKTPMQAMKEWHQQHPHLFHKRPYDHPGCDTQATWPASFFCRKFDAPALSRGHCTAGCGFMARTGP</sequence>
<name>A1WEY9_VEREI</name>
<dbReference type="Proteomes" id="UP000000374">
    <property type="component" value="Chromosome"/>
</dbReference>
<accession>A1WEY9</accession>
<dbReference type="KEGG" id="vei:Veis_0408"/>
<dbReference type="EMBL" id="CP000542">
    <property type="protein sequence ID" value="ABM56196.1"/>
    <property type="molecule type" value="Genomic_DNA"/>
</dbReference>
<keyword evidence="2" id="KW-1185">Reference proteome</keyword>
<dbReference type="AlphaFoldDB" id="A1WEY9"/>
<dbReference type="STRING" id="391735.Veis_0408"/>